<proteinExistence type="predicted"/>
<evidence type="ECO:0008006" key="4">
    <source>
        <dbReference type="Google" id="ProtNLM"/>
    </source>
</evidence>
<feature type="region of interest" description="Disordered" evidence="1">
    <location>
        <begin position="1"/>
        <end position="25"/>
    </location>
</feature>
<feature type="compositionally biased region" description="Basic and acidic residues" evidence="1">
    <location>
        <begin position="326"/>
        <end position="337"/>
    </location>
</feature>
<gene>
    <name evidence="2" type="ORF">M9458_034165</name>
</gene>
<reference evidence="2 3" key="1">
    <citation type="submission" date="2024-05" db="EMBL/GenBank/DDBJ databases">
        <title>Genome sequencing and assembly of Indian major carp, Cirrhinus mrigala (Hamilton, 1822).</title>
        <authorList>
            <person name="Mohindra V."/>
            <person name="Chowdhury L.M."/>
            <person name="Lal K."/>
            <person name="Jena J.K."/>
        </authorList>
    </citation>
    <scope>NUCLEOTIDE SEQUENCE [LARGE SCALE GENOMIC DNA]</scope>
    <source>
        <strain evidence="2">CM1030</strain>
        <tissue evidence="2">Blood</tissue>
    </source>
</reference>
<feature type="region of interest" description="Disordered" evidence="1">
    <location>
        <begin position="290"/>
        <end position="337"/>
    </location>
</feature>
<keyword evidence="3" id="KW-1185">Reference proteome</keyword>
<feature type="compositionally biased region" description="Low complexity" evidence="1">
    <location>
        <begin position="173"/>
        <end position="183"/>
    </location>
</feature>
<accession>A0ABD0P6C4</accession>
<feature type="non-terminal residue" evidence="2">
    <location>
        <position position="357"/>
    </location>
</feature>
<evidence type="ECO:0000256" key="1">
    <source>
        <dbReference type="SAM" id="MobiDB-lite"/>
    </source>
</evidence>
<dbReference type="PANTHER" id="PTHR23005">
    <property type="entry name" value="RETINITIS PIGMENTOSA 1 PROTEIN"/>
    <property type="match status" value="1"/>
</dbReference>
<protein>
    <recommendedName>
        <fullName evidence="4">Retinitis pigmentosa 1-like 1 protein</fullName>
    </recommendedName>
</protein>
<feature type="compositionally biased region" description="Basic and acidic residues" evidence="1">
    <location>
        <begin position="1"/>
        <end position="17"/>
    </location>
</feature>
<feature type="region of interest" description="Disordered" evidence="1">
    <location>
        <begin position="173"/>
        <end position="203"/>
    </location>
</feature>
<dbReference type="PANTHER" id="PTHR23005:SF3">
    <property type="entry name" value="RETINITIS PIGMENTOSA 1-LIKE 1 PROTEIN"/>
    <property type="match status" value="1"/>
</dbReference>
<dbReference type="EMBL" id="JAMKFB020000017">
    <property type="protein sequence ID" value="KAL0169569.1"/>
    <property type="molecule type" value="Genomic_DNA"/>
</dbReference>
<dbReference type="AlphaFoldDB" id="A0ABD0P6C4"/>
<dbReference type="Proteomes" id="UP001529510">
    <property type="component" value="Unassembled WGS sequence"/>
</dbReference>
<evidence type="ECO:0000313" key="2">
    <source>
        <dbReference type="EMBL" id="KAL0169569.1"/>
    </source>
</evidence>
<organism evidence="2 3">
    <name type="scientific">Cirrhinus mrigala</name>
    <name type="common">Mrigala</name>
    <dbReference type="NCBI Taxonomy" id="683832"/>
    <lineage>
        <taxon>Eukaryota</taxon>
        <taxon>Metazoa</taxon>
        <taxon>Chordata</taxon>
        <taxon>Craniata</taxon>
        <taxon>Vertebrata</taxon>
        <taxon>Euteleostomi</taxon>
        <taxon>Actinopterygii</taxon>
        <taxon>Neopterygii</taxon>
        <taxon>Teleostei</taxon>
        <taxon>Ostariophysi</taxon>
        <taxon>Cypriniformes</taxon>
        <taxon>Cyprinidae</taxon>
        <taxon>Labeoninae</taxon>
        <taxon>Labeonini</taxon>
        <taxon>Cirrhinus</taxon>
    </lineage>
</organism>
<feature type="non-terminal residue" evidence="2">
    <location>
        <position position="1"/>
    </location>
</feature>
<comment type="caution">
    <text evidence="2">The sequence shown here is derived from an EMBL/GenBank/DDBJ whole genome shotgun (WGS) entry which is preliminary data.</text>
</comment>
<feature type="compositionally biased region" description="Polar residues" evidence="1">
    <location>
        <begin position="192"/>
        <end position="203"/>
    </location>
</feature>
<sequence>NFGLETKKSIIHPRSDSSNRSTRFSLSSEKSYQNGLCMTPGQSGCVSNCPYVKEVVVNDDIEKRVLVNKDGSLSVEMKVRFRLFNDETLQWSTEIKKSSVKVNDSGSVKDADYLQAKAEYSDPDSISPSETEEAFTTKLHQKHIEETVCQNCCNHCQEYDIWKNPLHKDSGACKSPSSSASSHKVVRKKTSMDSTRTISRSSGEYTEHVVEKASCFQQTVEEGDTTVEYCAISHCCNRSEVSSAGVTSKSKRSCEDVCESHSKTKCSHIEPENSSMPHCEVIKVMEERPVSAVSNSSKVLESLKEDQDDEYDDLPPSVSRASHWSQSDHLESDDQPKCVHCCGYQSSSRSYLSPRPP</sequence>
<name>A0ABD0P6C4_CIRMR</name>
<evidence type="ECO:0000313" key="3">
    <source>
        <dbReference type="Proteomes" id="UP001529510"/>
    </source>
</evidence>